<accession>A0ABU6UC31</accession>
<name>A0ABU6UC31_9FABA</name>
<keyword evidence="3" id="KW-1185">Reference proteome</keyword>
<feature type="compositionally biased region" description="Polar residues" evidence="1">
    <location>
        <begin position="160"/>
        <end position="176"/>
    </location>
</feature>
<feature type="compositionally biased region" description="Polar residues" evidence="1">
    <location>
        <begin position="186"/>
        <end position="198"/>
    </location>
</feature>
<organism evidence="2 3">
    <name type="scientific">Stylosanthes scabra</name>
    <dbReference type="NCBI Taxonomy" id="79078"/>
    <lineage>
        <taxon>Eukaryota</taxon>
        <taxon>Viridiplantae</taxon>
        <taxon>Streptophyta</taxon>
        <taxon>Embryophyta</taxon>
        <taxon>Tracheophyta</taxon>
        <taxon>Spermatophyta</taxon>
        <taxon>Magnoliopsida</taxon>
        <taxon>eudicotyledons</taxon>
        <taxon>Gunneridae</taxon>
        <taxon>Pentapetalae</taxon>
        <taxon>rosids</taxon>
        <taxon>fabids</taxon>
        <taxon>Fabales</taxon>
        <taxon>Fabaceae</taxon>
        <taxon>Papilionoideae</taxon>
        <taxon>50 kb inversion clade</taxon>
        <taxon>dalbergioids sensu lato</taxon>
        <taxon>Dalbergieae</taxon>
        <taxon>Pterocarpus clade</taxon>
        <taxon>Stylosanthes</taxon>
    </lineage>
</organism>
<evidence type="ECO:0000313" key="3">
    <source>
        <dbReference type="Proteomes" id="UP001341840"/>
    </source>
</evidence>
<gene>
    <name evidence="2" type="ORF">PIB30_031349</name>
</gene>
<comment type="caution">
    <text evidence="2">The sequence shown here is derived from an EMBL/GenBank/DDBJ whole genome shotgun (WGS) entry which is preliminary data.</text>
</comment>
<reference evidence="2 3" key="1">
    <citation type="journal article" date="2023" name="Plants (Basel)">
        <title>Bridging the Gap: Combining Genomics and Transcriptomics Approaches to Understand Stylosanthes scabra, an Orphan Legume from the Brazilian Caatinga.</title>
        <authorList>
            <person name="Ferreira-Neto J.R.C."/>
            <person name="da Silva M.D."/>
            <person name="Binneck E."/>
            <person name="de Melo N.F."/>
            <person name="da Silva R.H."/>
            <person name="de Melo A.L.T.M."/>
            <person name="Pandolfi V."/>
            <person name="Bustamante F.O."/>
            <person name="Brasileiro-Vidal A.C."/>
            <person name="Benko-Iseppon A.M."/>
        </authorList>
    </citation>
    <scope>NUCLEOTIDE SEQUENCE [LARGE SCALE GENOMIC DNA]</scope>
    <source>
        <tissue evidence="2">Leaves</tissue>
    </source>
</reference>
<evidence type="ECO:0000256" key="1">
    <source>
        <dbReference type="SAM" id="MobiDB-lite"/>
    </source>
</evidence>
<evidence type="ECO:0000313" key="2">
    <source>
        <dbReference type="EMBL" id="MED6158292.1"/>
    </source>
</evidence>
<dbReference type="Proteomes" id="UP001341840">
    <property type="component" value="Unassembled WGS sequence"/>
</dbReference>
<proteinExistence type="predicted"/>
<feature type="region of interest" description="Disordered" evidence="1">
    <location>
        <begin position="160"/>
        <end position="204"/>
    </location>
</feature>
<sequence>MSDGSVNSNSRWEDVCKQNRSEIAALQRGQVETMAMINEHQRDNQSKFGSMETSLKRMEKMLTESLKLKHTNLTSRSACQRVISRWILITVSGRKELRLSFPSLTGKEWRSGPSVRRSTLSCTQCRRRGLTEALKCELFLAKPKTYGDAIALAKLHEQKSQNWSMTSRPSTLTMPNASGKPGQPEKSVTSPGSTNSTTTHRRLSAAEIKQRRDKGICYY</sequence>
<dbReference type="EMBL" id="JASCZI010120963">
    <property type="protein sequence ID" value="MED6158292.1"/>
    <property type="molecule type" value="Genomic_DNA"/>
</dbReference>
<protein>
    <submittedName>
        <fullName evidence="2">Uncharacterized protein</fullName>
    </submittedName>
</protein>